<keyword evidence="1" id="KW-0472">Membrane</keyword>
<proteinExistence type="predicted"/>
<evidence type="ECO:0000313" key="2">
    <source>
        <dbReference type="EMBL" id="GMH28691.1"/>
    </source>
</evidence>
<keyword evidence="1" id="KW-0812">Transmembrane</keyword>
<comment type="caution">
    <text evidence="2">The sequence shown here is derived from an EMBL/GenBank/DDBJ whole genome shotgun (WGS) entry which is preliminary data.</text>
</comment>
<keyword evidence="3" id="KW-1185">Reference proteome</keyword>
<dbReference type="EMBL" id="BSYO01000035">
    <property type="protein sequence ID" value="GMH28691.1"/>
    <property type="molecule type" value="Genomic_DNA"/>
</dbReference>
<evidence type="ECO:0000313" key="3">
    <source>
        <dbReference type="Proteomes" id="UP001279734"/>
    </source>
</evidence>
<keyword evidence="1" id="KW-1133">Transmembrane helix</keyword>
<protein>
    <recommendedName>
        <fullName evidence="4">Transmembrane protein</fullName>
    </recommendedName>
</protein>
<gene>
    <name evidence="2" type="ORF">Nepgr_030534</name>
</gene>
<feature type="transmembrane region" description="Helical" evidence="1">
    <location>
        <begin position="98"/>
        <end position="116"/>
    </location>
</feature>
<reference evidence="2" key="1">
    <citation type="submission" date="2023-05" db="EMBL/GenBank/DDBJ databases">
        <title>Nepenthes gracilis genome sequencing.</title>
        <authorList>
            <person name="Fukushima K."/>
        </authorList>
    </citation>
    <scope>NUCLEOTIDE SEQUENCE</scope>
    <source>
        <strain evidence="2">SING2019-196</strain>
    </source>
</reference>
<sequence length="146" mass="17394">MQEARQHQRKPWQLEIHANAKHFRFKMIATTSVPDFKLHQFSLLLNISNCCFKINSESRSSPTSQKIRTLKSKFLRIFRKFRSNPAKNQRFQENRSRCVAFCFLLFMAMFACSVGFKLQKSVDWNEIRFSEIFRKAWRIAARVALL</sequence>
<organism evidence="2 3">
    <name type="scientific">Nepenthes gracilis</name>
    <name type="common">Slender pitcher plant</name>
    <dbReference type="NCBI Taxonomy" id="150966"/>
    <lineage>
        <taxon>Eukaryota</taxon>
        <taxon>Viridiplantae</taxon>
        <taxon>Streptophyta</taxon>
        <taxon>Embryophyta</taxon>
        <taxon>Tracheophyta</taxon>
        <taxon>Spermatophyta</taxon>
        <taxon>Magnoliopsida</taxon>
        <taxon>eudicotyledons</taxon>
        <taxon>Gunneridae</taxon>
        <taxon>Pentapetalae</taxon>
        <taxon>Caryophyllales</taxon>
        <taxon>Nepenthaceae</taxon>
        <taxon>Nepenthes</taxon>
    </lineage>
</organism>
<evidence type="ECO:0000256" key="1">
    <source>
        <dbReference type="SAM" id="Phobius"/>
    </source>
</evidence>
<accession>A0AAD3TGD8</accession>
<name>A0AAD3TGD8_NEPGR</name>
<dbReference type="Proteomes" id="UP001279734">
    <property type="component" value="Unassembled WGS sequence"/>
</dbReference>
<dbReference type="AlphaFoldDB" id="A0AAD3TGD8"/>
<evidence type="ECO:0008006" key="4">
    <source>
        <dbReference type="Google" id="ProtNLM"/>
    </source>
</evidence>